<proteinExistence type="predicted"/>
<feature type="non-terminal residue" evidence="2">
    <location>
        <position position="1"/>
    </location>
</feature>
<dbReference type="GO" id="GO:0001731">
    <property type="term" value="P:formation of translation preinitiation complex"/>
    <property type="evidence" value="ECO:0007669"/>
    <property type="project" value="TreeGrafter"/>
</dbReference>
<dbReference type="InterPro" id="IPR050318">
    <property type="entry name" value="DENR/SUI1_TIF"/>
</dbReference>
<reference evidence="2" key="1">
    <citation type="submission" date="2015-04" db="EMBL/GenBank/DDBJ databases">
        <title>The genome sequence of the plant pathogenic Rhizarian Plasmodiophora brassicae reveals insights in its biotrophic life cycle and the origin of chitin synthesis.</title>
        <authorList>
            <person name="Schwelm A."/>
            <person name="Fogelqvist J."/>
            <person name="Knaust A."/>
            <person name="Julke S."/>
            <person name="Lilja T."/>
            <person name="Dhandapani V."/>
            <person name="Bonilla-Rosso G."/>
            <person name="Karlsson M."/>
            <person name="Shevchenko A."/>
            <person name="Choi S.R."/>
            <person name="Kim H.G."/>
            <person name="Park J.Y."/>
            <person name="Lim Y.P."/>
            <person name="Ludwig-Muller J."/>
            <person name="Dixelius C."/>
        </authorList>
    </citation>
    <scope>NUCLEOTIDE SEQUENCE</scope>
    <source>
        <tissue evidence="2">Potato root galls</tissue>
    </source>
</reference>
<name>A0A0H5R8Q4_9EUKA</name>
<evidence type="ECO:0000313" key="2">
    <source>
        <dbReference type="EMBL" id="CRZ10176.1"/>
    </source>
</evidence>
<dbReference type="GO" id="GO:0002188">
    <property type="term" value="P:translation reinitiation"/>
    <property type="evidence" value="ECO:0007669"/>
    <property type="project" value="TreeGrafter"/>
</dbReference>
<dbReference type="Pfam" id="PF21023">
    <property type="entry name" value="DENR_N"/>
    <property type="match status" value="1"/>
</dbReference>
<dbReference type="PROSITE" id="PS50296">
    <property type="entry name" value="SUI1"/>
    <property type="match status" value="1"/>
</dbReference>
<dbReference type="EMBL" id="HACM01009734">
    <property type="protein sequence ID" value="CRZ10176.1"/>
    <property type="molecule type" value="Transcribed_RNA"/>
</dbReference>
<feature type="domain" description="SUI1" evidence="1">
    <location>
        <begin position="107"/>
        <end position="175"/>
    </location>
</feature>
<organism evidence="2">
    <name type="scientific">Spongospora subterranea</name>
    <dbReference type="NCBI Taxonomy" id="70186"/>
    <lineage>
        <taxon>Eukaryota</taxon>
        <taxon>Sar</taxon>
        <taxon>Rhizaria</taxon>
        <taxon>Endomyxa</taxon>
        <taxon>Phytomyxea</taxon>
        <taxon>Plasmodiophorida</taxon>
        <taxon>Plasmodiophoridae</taxon>
        <taxon>Spongospora</taxon>
    </lineage>
</organism>
<dbReference type="GO" id="GO:0003743">
    <property type="term" value="F:translation initiation factor activity"/>
    <property type="evidence" value="ECO:0007669"/>
    <property type="project" value="InterPro"/>
</dbReference>
<dbReference type="SUPFAM" id="SSF55159">
    <property type="entry name" value="eIF1-like"/>
    <property type="match status" value="1"/>
</dbReference>
<dbReference type="Gene3D" id="3.30.780.10">
    <property type="entry name" value="SUI1-like domain"/>
    <property type="match status" value="1"/>
</dbReference>
<dbReference type="AlphaFoldDB" id="A0A0H5R8Q4"/>
<dbReference type="InterPro" id="IPR001950">
    <property type="entry name" value="SUI1"/>
</dbReference>
<evidence type="ECO:0000259" key="1">
    <source>
        <dbReference type="PROSITE" id="PS50296"/>
    </source>
</evidence>
<dbReference type="PANTHER" id="PTHR12789:SF0">
    <property type="entry name" value="DENSITY-REGULATED PROTEIN"/>
    <property type="match status" value="1"/>
</dbReference>
<dbReference type="GO" id="GO:0003729">
    <property type="term" value="F:mRNA binding"/>
    <property type="evidence" value="ECO:0007669"/>
    <property type="project" value="TreeGrafter"/>
</dbReference>
<protein>
    <recommendedName>
        <fullName evidence="1">SUI1 domain-containing protein</fullName>
    </recommendedName>
</protein>
<dbReference type="Pfam" id="PF01253">
    <property type="entry name" value="SUI1"/>
    <property type="match status" value="1"/>
</dbReference>
<accession>A0A0H5R8Q4</accession>
<sequence length="196" mass="21909">LCSWQIHIIMGSSDDEPALECLTAVHVEYCGSCSLPLEYCEFTPNYKSGCLPLRERDRSETVTDIPIVSELEALQLNKSANDCQQSEIQPVRETQKKKAVEVVKPVRILISQLNRKNKVVTVVQNIGKVLDEKKVAKTFSSRFACGASILKGPPTGIYIQGDVSDDLPEFLVSKFGLPEEQIYYLDLKKNKESPAF</sequence>
<dbReference type="InterPro" id="IPR036877">
    <property type="entry name" value="SUI1_dom_sf"/>
</dbReference>
<dbReference type="PANTHER" id="PTHR12789">
    <property type="entry name" value="DENSITY-REGULATED PROTEIN HOMOLOG"/>
    <property type="match status" value="1"/>
</dbReference>
<dbReference type="InterPro" id="IPR048517">
    <property type="entry name" value="DENR_N"/>
</dbReference>